<dbReference type="GO" id="GO:0005634">
    <property type="term" value="C:nucleus"/>
    <property type="evidence" value="ECO:0007669"/>
    <property type="project" value="UniProtKB-SubCell"/>
</dbReference>
<keyword evidence="9" id="KW-1185">Reference proteome</keyword>
<dbReference type="GO" id="GO:0000981">
    <property type="term" value="F:DNA-binding transcription factor activity, RNA polymerase II-specific"/>
    <property type="evidence" value="ECO:0007669"/>
    <property type="project" value="InterPro"/>
</dbReference>
<dbReference type="AlphaFoldDB" id="A0AAD2HPZ8"/>
<dbReference type="Pfam" id="PF00046">
    <property type="entry name" value="Homeodomain"/>
    <property type="match status" value="1"/>
</dbReference>
<keyword evidence="1 4" id="KW-0238">DNA-binding</keyword>
<dbReference type="Gene3D" id="1.10.10.60">
    <property type="entry name" value="Homeodomain-like"/>
    <property type="match status" value="1"/>
</dbReference>
<evidence type="ECO:0000256" key="2">
    <source>
        <dbReference type="ARBA" id="ARBA00023155"/>
    </source>
</evidence>
<dbReference type="SMART" id="SM00389">
    <property type="entry name" value="HOX"/>
    <property type="match status" value="1"/>
</dbReference>
<evidence type="ECO:0000256" key="3">
    <source>
        <dbReference type="ARBA" id="ARBA00023242"/>
    </source>
</evidence>
<feature type="DNA-binding region" description="Homeobox" evidence="4">
    <location>
        <begin position="162"/>
        <end position="221"/>
    </location>
</feature>
<keyword evidence="2 4" id="KW-0371">Homeobox</keyword>
<gene>
    <name evidence="8" type="ORF">MYCIT1_LOCUS30776</name>
</gene>
<dbReference type="SUPFAM" id="SSF46689">
    <property type="entry name" value="Homeodomain-like"/>
    <property type="match status" value="1"/>
</dbReference>
<feature type="region of interest" description="Disordered" evidence="6">
    <location>
        <begin position="216"/>
        <end position="238"/>
    </location>
</feature>
<dbReference type="EMBL" id="CAVNYO010000440">
    <property type="protein sequence ID" value="CAK5280289.1"/>
    <property type="molecule type" value="Genomic_DNA"/>
</dbReference>
<keyword evidence="3 4" id="KW-0539">Nucleus</keyword>
<feature type="region of interest" description="Disordered" evidence="6">
    <location>
        <begin position="410"/>
        <end position="501"/>
    </location>
</feature>
<dbReference type="Proteomes" id="UP001295794">
    <property type="component" value="Unassembled WGS sequence"/>
</dbReference>
<feature type="region of interest" description="Disordered" evidence="6">
    <location>
        <begin position="136"/>
        <end position="166"/>
    </location>
</feature>
<feature type="compositionally biased region" description="Low complexity" evidence="6">
    <location>
        <begin position="427"/>
        <end position="479"/>
    </location>
</feature>
<reference evidence="8" key="1">
    <citation type="submission" date="2023-11" db="EMBL/GenBank/DDBJ databases">
        <authorList>
            <person name="De Vega J J."/>
            <person name="De Vega J J."/>
        </authorList>
    </citation>
    <scope>NUCLEOTIDE SEQUENCE</scope>
</reference>
<feature type="compositionally biased region" description="Low complexity" evidence="6">
    <location>
        <begin position="410"/>
        <end position="419"/>
    </location>
</feature>
<comment type="subcellular location">
    <subcellularLocation>
        <location evidence="4 5">Nucleus</location>
    </subcellularLocation>
</comment>
<dbReference type="PROSITE" id="PS50071">
    <property type="entry name" value="HOMEOBOX_2"/>
    <property type="match status" value="1"/>
</dbReference>
<evidence type="ECO:0000256" key="1">
    <source>
        <dbReference type="ARBA" id="ARBA00023125"/>
    </source>
</evidence>
<protein>
    <recommendedName>
        <fullName evidence="7">Homeobox domain-containing protein</fullName>
    </recommendedName>
</protein>
<dbReference type="InterPro" id="IPR009057">
    <property type="entry name" value="Homeodomain-like_sf"/>
</dbReference>
<evidence type="ECO:0000256" key="5">
    <source>
        <dbReference type="RuleBase" id="RU000682"/>
    </source>
</evidence>
<evidence type="ECO:0000256" key="4">
    <source>
        <dbReference type="PROSITE-ProRule" id="PRU00108"/>
    </source>
</evidence>
<dbReference type="CDD" id="cd00086">
    <property type="entry name" value="homeodomain"/>
    <property type="match status" value="1"/>
</dbReference>
<feature type="region of interest" description="Disordered" evidence="6">
    <location>
        <begin position="255"/>
        <end position="293"/>
    </location>
</feature>
<evidence type="ECO:0000313" key="8">
    <source>
        <dbReference type="EMBL" id="CAK5280289.1"/>
    </source>
</evidence>
<dbReference type="InterPro" id="IPR017970">
    <property type="entry name" value="Homeobox_CS"/>
</dbReference>
<name>A0AAD2HPZ8_9AGAR</name>
<organism evidence="8 9">
    <name type="scientific">Mycena citricolor</name>
    <dbReference type="NCBI Taxonomy" id="2018698"/>
    <lineage>
        <taxon>Eukaryota</taxon>
        <taxon>Fungi</taxon>
        <taxon>Dikarya</taxon>
        <taxon>Basidiomycota</taxon>
        <taxon>Agaricomycotina</taxon>
        <taxon>Agaricomycetes</taxon>
        <taxon>Agaricomycetidae</taxon>
        <taxon>Agaricales</taxon>
        <taxon>Marasmiineae</taxon>
        <taxon>Mycenaceae</taxon>
        <taxon>Mycena</taxon>
    </lineage>
</organism>
<feature type="compositionally biased region" description="Basic and acidic residues" evidence="6">
    <location>
        <begin position="151"/>
        <end position="166"/>
    </location>
</feature>
<feature type="compositionally biased region" description="Polar residues" evidence="6">
    <location>
        <begin position="139"/>
        <end position="150"/>
    </location>
</feature>
<evidence type="ECO:0000313" key="9">
    <source>
        <dbReference type="Proteomes" id="UP001295794"/>
    </source>
</evidence>
<proteinExistence type="predicted"/>
<evidence type="ECO:0000259" key="7">
    <source>
        <dbReference type="PROSITE" id="PS50071"/>
    </source>
</evidence>
<dbReference type="InterPro" id="IPR001356">
    <property type="entry name" value="HD"/>
</dbReference>
<comment type="caution">
    <text evidence="8">The sequence shown here is derived from an EMBL/GenBank/DDBJ whole genome shotgun (WGS) entry which is preliminary data.</text>
</comment>
<feature type="compositionally biased region" description="Low complexity" evidence="6">
    <location>
        <begin position="490"/>
        <end position="501"/>
    </location>
</feature>
<accession>A0AAD2HPZ8</accession>
<evidence type="ECO:0000256" key="6">
    <source>
        <dbReference type="SAM" id="MobiDB-lite"/>
    </source>
</evidence>
<feature type="domain" description="Homeobox" evidence="7">
    <location>
        <begin position="160"/>
        <end position="220"/>
    </location>
</feature>
<feature type="compositionally biased region" description="Pro residues" evidence="6">
    <location>
        <begin position="480"/>
        <end position="489"/>
    </location>
</feature>
<dbReference type="PROSITE" id="PS00027">
    <property type="entry name" value="HOMEOBOX_1"/>
    <property type="match status" value="1"/>
</dbReference>
<sequence length="501" mass="54458">MTAVATSRETSILRQIFDSANSIQLPKYPAAAEVPDVIYELSLPPSMAEKLQDMGLNSSQAANLDSRFQSKSNILRRSSEQALRNACRDIAAVPRETSMLPLSQLLAALVRAHTDSYMKAIARLRQGTISVALHALSRRGTTPQTPSSVESGKRLETSSPQDRKVSPKFNHEFTPYLQQHFAHNAFPSLAERAEMARKSGMEARQIEVWFQNHRRRARQEGQTLRRVQPSSRGLSPTELDEKMDPAFVIPEERRLEIDDEAEEVGTSSDEETDSSVSSPAASHAGMEHNPLEMVVSTPGLAPRRTYETMDEIASSGRTWSFAPPTWAVRAPAPERSAPPSIATLTAAFARLTVWDVGRSAGARFCLPTAYTPPRAPLPAFVRAANKFAPHPVQSCVARTTECCVAAAGPRATGTRTGTTKSKKSKKVSGPPRRTPTRSSRSASPAWSERSESGYSSSASRTPSLSVSRRSSSSDLSSMPGTPPSGPLPLPFSFRFGGTEKA</sequence>
<feature type="compositionally biased region" description="Acidic residues" evidence="6">
    <location>
        <begin position="257"/>
        <end position="273"/>
    </location>
</feature>
<dbReference type="GO" id="GO:0003677">
    <property type="term" value="F:DNA binding"/>
    <property type="evidence" value="ECO:0007669"/>
    <property type="project" value="UniProtKB-UniRule"/>
</dbReference>